<evidence type="ECO:0000313" key="1">
    <source>
        <dbReference type="EMBL" id="KAF5180123.1"/>
    </source>
</evidence>
<sequence length="123" mass="14439">MSIPCCRMELCAMLWCLRDRQSYRVQKQPFEEPLTLLHKFQMADTRKIEQYKAEVQNTAGILGRNKGTVKKHFSLLRSQFGKLGEMIVAHPRLNDHSRFLFLFRVLMMQGHQQLCPSAPYLNI</sequence>
<comment type="caution">
    <text evidence="1">The sequence shown here is derived from an EMBL/GenBank/DDBJ whole genome shotgun (WGS) entry which is preliminary data.</text>
</comment>
<evidence type="ECO:0000313" key="2">
    <source>
        <dbReference type="Proteomes" id="UP000554482"/>
    </source>
</evidence>
<gene>
    <name evidence="1" type="ORF">FRX31_030287</name>
</gene>
<keyword evidence="2" id="KW-1185">Reference proteome</keyword>
<reference evidence="1 2" key="1">
    <citation type="submission" date="2020-06" db="EMBL/GenBank/DDBJ databases">
        <title>Transcriptomic and genomic resources for Thalictrum thalictroides and T. hernandezii: Facilitating candidate gene discovery in an emerging model plant lineage.</title>
        <authorList>
            <person name="Arias T."/>
            <person name="Riano-Pachon D.M."/>
            <person name="Di Stilio V.S."/>
        </authorList>
    </citation>
    <scope>NUCLEOTIDE SEQUENCE [LARGE SCALE GENOMIC DNA]</scope>
    <source>
        <strain evidence="2">cv. WT478/WT964</strain>
        <tissue evidence="1">Leaves</tissue>
    </source>
</reference>
<dbReference type="Proteomes" id="UP000554482">
    <property type="component" value="Unassembled WGS sequence"/>
</dbReference>
<dbReference type="EMBL" id="JABWDY010037797">
    <property type="protein sequence ID" value="KAF5180123.1"/>
    <property type="molecule type" value="Genomic_DNA"/>
</dbReference>
<proteinExistence type="predicted"/>
<organism evidence="1 2">
    <name type="scientific">Thalictrum thalictroides</name>
    <name type="common">Rue-anemone</name>
    <name type="synonym">Anemone thalictroides</name>
    <dbReference type="NCBI Taxonomy" id="46969"/>
    <lineage>
        <taxon>Eukaryota</taxon>
        <taxon>Viridiplantae</taxon>
        <taxon>Streptophyta</taxon>
        <taxon>Embryophyta</taxon>
        <taxon>Tracheophyta</taxon>
        <taxon>Spermatophyta</taxon>
        <taxon>Magnoliopsida</taxon>
        <taxon>Ranunculales</taxon>
        <taxon>Ranunculaceae</taxon>
        <taxon>Thalictroideae</taxon>
        <taxon>Thalictrum</taxon>
    </lineage>
</organism>
<name>A0A7J6V5D3_THATH</name>
<accession>A0A7J6V5D3</accession>
<dbReference type="AlphaFoldDB" id="A0A7J6V5D3"/>
<protein>
    <submittedName>
        <fullName evidence="1">Uncharacterized protein</fullName>
    </submittedName>
</protein>